<evidence type="ECO:0000256" key="2">
    <source>
        <dbReference type="ARBA" id="ARBA00022605"/>
    </source>
</evidence>
<comment type="pathway">
    <text evidence="4">Amino-acid biosynthesis.</text>
</comment>
<reference evidence="7" key="1">
    <citation type="submission" date="2015-11" db="EMBL/GenBank/DDBJ databases">
        <authorList>
            <person name="Varghese N."/>
        </authorList>
    </citation>
    <scope>NUCLEOTIDE SEQUENCE [LARGE SCALE GENOMIC DNA]</scope>
    <source>
        <strain evidence="7">JGI-23</strain>
    </source>
</reference>
<keyword evidence="3 5" id="KW-0368">Histidine biosynthesis</keyword>
<dbReference type="InterPro" id="IPR011060">
    <property type="entry name" value="RibuloseP-bd_barrel"/>
</dbReference>
<dbReference type="SUPFAM" id="SSF51366">
    <property type="entry name" value="Ribulose-phoshate binding barrel"/>
    <property type="match status" value="1"/>
</dbReference>
<keyword evidence="2 5" id="KW-0028">Amino-acid biosynthesis</keyword>
<dbReference type="GO" id="GO:0005737">
    <property type="term" value="C:cytoplasm"/>
    <property type="evidence" value="ECO:0007669"/>
    <property type="project" value="TreeGrafter"/>
</dbReference>
<dbReference type="InterPro" id="IPR013785">
    <property type="entry name" value="Aldolase_TIM"/>
</dbReference>
<dbReference type="InterPro" id="IPR044524">
    <property type="entry name" value="Isoase_HisA-like"/>
</dbReference>
<evidence type="ECO:0000256" key="5">
    <source>
        <dbReference type="RuleBase" id="RU003657"/>
    </source>
</evidence>
<dbReference type="Pfam" id="PF00977">
    <property type="entry name" value="His_biosynth"/>
    <property type="match status" value="1"/>
</dbReference>
<dbReference type="Gene3D" id="3.20.20.70">
    <property type="entry name" value="Aldolase class I"/>
    <property type="match status" value="1"/>
</dbReference>
<dbReference type="InterPro" id="IPR006062">
    <property type="entry name" value="His_biosynth"/>
</dbReference>
<organism evidence="6 7">
    <name type="scientific">Candidatus Chryseopegocella kryptomonas</name>
    <dbReference type="NCBI Taxonomy" id="1633643"/>
    <lineage>
        <taxon>Bacteria</taxon>
        <taxon>Pseudomonadati</taxon>
        <taxon>Candidatus Kryptoniota</taxon>
        <taxon>Candidatus Chryseopegocella</taxon>
    </lineage>
</organism>
<dbReference type="OrthoDB" id="9807749at2"/>
<dbReference type="EMBL" id="CZVW01000010">
    <property type="protein sequence ID" value="CUT01714.1"/>
    <property type="molecule type" value="Genomic_DNA"/>
</dbReference>
<dbReference type="GO" id="GO:0000105">
    <property type="term" value="P:L-histidine biosynthetic process"/>
    <property type="evidence" value="ECO:0007669"/>
    <property type="project" value="UniProtKB-KW"/>
</dbReference>
<accession>A0A0P1N000</accession>
<evidence type="ECO:0000256" key="1">
    <source>
        <dbReference type="ARBA" id="ARBA00009667"/>
    </source>
</evidence>
<dbReference type="GO" id="GO:0000162">
    <property type="term" value="P:L-tryptophan biosynthetic process"/>
    <property type="evidence" value="ECO:0007669"/>
    <property type="project" value="TreeGrafter"/>
</dbReference>
<proteinExistence type="inferred from homology"/>
<comment type="similarity">
    <text evidence="1 5">Belongs to the HisA/HisF family.</text>
</comment>
<dbReference type="GO" id="GO:0003949">
    <property type="term" value="F:1-(5-phosphoribosyl)-5-[(5-phosphoribosylamino)methylideneamino]imidazole-4-carboxamide isomerase activity"/>
    <property type="evidence" value="ECO:0007669"/>
    <property type="project" value="InterPro"/>
</dbReference>
<gene>
    <name evidence="6" type="ORF">JGI23_01093</name>
</gene>
<evidence type="ECO:0000313" key="7">
    <source>
        <dbReference type="Proteomes" id="UP000199197"/>
    </source>
</evidence>
<dbReference type="Proteomes" id="UP000199197">
    <property type="component" value="Unassembled WGS sequence"/>
</dbReference>
<dbReference type="PANTHER" id="PTHR43090">
    <property type="entry name" value="1-(5-PHOSPHORIBOSYL)-5-[(5-PHOSPHORIBOSYLAMINO)METHYLIDENEAMINO] IMIDAZOLE-4-CARBOXAMIDE ISOMERASE"/>
    <property type="match status" value="1"/>
</dbReference>
<dbReference type="PANTHER" id="PTHR43090:SF2">
    <property type="entry name" value="1-(5-PHOSPHORIBOSYL)-5-[(5-PHOSPHORIBOSYLAMINO)METHYLIDENEAMINO] IMIDAZOLE-4-CARBOXAMIDE ISOMERASE"/>
    <property type="match status" value="1"/>
</dbReference>
<protein>
    <submittedName>
        <fullName evidence="6">1-(5-phosphoribosyl)-5-[(5-phosphoribosylamino)methylideneamino] imidazole-4-carboxamide isomerase</fullName>
    </submittedName>
</protein>
<name>A0A0P1N000_9BACT</name>
<evidence type="ECO:0000313" key="6">
    <source>
        <dbReference type="EMBL" id="CUT01714.1"/>
    </source>
</evidence>
<evidence type="ECO:0000256" key="3">
    <source>
        <dbReference type="ARBA" id="ARBA00023102"/>
    </source>
</evidence>
<dbReference type="AlphaFoldDB" id="A0A0P1N000"/>
<sequence>MILVIPAIEIRQGKCACVVQSLPENPKTYPNDPIEMARLWRKENAKVLYLVDLDGKDSGKPENWEVIENIVNVVDIPVVVSGGFRSYEDVKKAIDIGILRIVLDMEICDGDFQLKELIDEFGSKRIALNVEVKENVDAVKFALRAKESGIERIVYKDVFEDETVNFISLENFAKSVGLKITAFGELAGYPDLKKLSEMEKYGVDSIVLSKSLYQNRFPCQYLWRIVEAEIL</sequence>
<keyword evidence="7" id="KW-1185">Reference proteome</keyword>
<keyword evidence="6" id="KW-0413">Isomerase</keyword>
<dbReference type="RefSeq" id="WP_092349701.1">
    <property type="nucleotide sequence ID" value="NZ_CZVW01000010.1"/>
</dbReference>
<evidence type="ECO:0000256" key="4">
    <source>
        <dbReference type="ARBA" id="ARBA00029440"/>
    </source>
</evidence>